<sequence length="191" mass="21892">MQMNRCIHLTIGLFVVALKLPCLAGQDCEKEAKTEAQELLQTFKFFTLVAMTEPEGKIQCVVFEQTYVDRNELSKLPYGRYNVTYMDGTVKRHTEAVVFLSTLKPYGRIYSAITHPNKKWQFTPIFRNEGSCFLLKYRSEWKNGGNYYVIKSLDAGKDDYEPCIEKMKECSGKNVTYVNEGENCGKAEEGC</sequence>
<dbReference type="VEuPathDB" id="VectorBase:LOC119165623"/>
<feature type="chain" id="PRO_5026976323" evidence="1">
    <location>
        <begin position="26"/>
        <end position="191"/>
    </location>
</feature>
<reference evidence="2" key="1">
    <citation type="submission" date="2019-09" db="EMBL/GenBank/DDBJ databases">
        <title>Organ-specific transcriptomic study of the physiology of the cattle tick, Rhipicephalus microplus.</title>
        <authorList>
            <person name="Tirloni L."/>
            <person name="Braz G."/>
            <person name="Gandara A.C.P."/>
            <person name="Sabadin G.A."/>
            <person name="da Silva R.M."/>
            <person name="Guizzo M.G."/>
            <person name="Machado J.A."/>
            <person name="Costa E.P."/>
            <person name="Gomes H.F."/>
            <person name="Moraes J."/>
            <person name="Mota M.B.S."/>
            <person name="Mesquita R.D."/>
            <person name="Alvarenga P.H."/>
            <person name="Alves F."/>
            <person name="Seixas A."/>
            <person name="da Fonseca R.N."/>
            <person name="Fogaca A."/>
            <person name="Logullo C."/>
            <person name="Tanaka A."/>
            <person name="Daffre S."/>
            <person name="Termignoni C."/>
            <person name="Vaz I.S.Jr."/>
            <person name="Oliveira P.L."/>
            <person name="Ribeiro J.M."/>
        </authorList>
    </citation>
    <scope>NUCLEOTIDE SEQUENCE</scope>
    <source>
        <strain evidence="2">Porto Alegre</strain>
    </source>
</reference>
<dbReference type="AlphaFoldDB" id="A0A6M2CMS9"/>
<evidence type="ECO:0000256" key="1">
    <source>
        <dbReference type="SAM" id="SignalP"/>
    </source>
</evidence>
<dbReference type="OrthoDB" id="10629771at2759"/>
<feature type="signal peptide" evidence="1">
    <location>
        <begin position="1"/>
        <end position="25"/>
    </location>
</feature>
<organism evidence="2">
    <name type="scientific">Rhipicephalus microplus</name>
    <name type="common">Cattle tick</name>
    <name type="synonym">Boophilus microplus</name>
    <dbReference type="NCBI Taxonomy" id="6941"/>
    <lineage>
        <taxon>Eukaryota</taxon>
        <taxon>Metazoa</taxon>
        <taxon>Ecdysozoa</taxon>
        <taxon>Arthropoda</taxon>
        <taxon>Chelicerata</taxon>
        <taxon>Arachnida</taxon>
        <taxon>Acari</taxon>
        <taxon>Parasitiformes</taxon>
        <taxon>Ixodida</taxon>
        <taxon>Ixodoidea</taxon>
        <taxon>Ixodidae</taxon>
        <taxon>Rhipicephalinae</taxon>
        <taxon>Rhipicephalus</taxon>
        <taxon>Boophilus</taxon>
    </lineage>
</organism>
<keyword evidence="1" id="KW-0732">Signal</keyword>
<name>A0A6M2CMS9_RHIMP</name>
<dbReference type="EMBL" id="GHWJ01002136">
    <property type="protein sequence ID" value="NOV34873.1"/>
    <property type="molecule type" value="Transcribed_RNA"/>
</dbReference>
<protein>
    <submittedName>
        <fullName evidence="2">Putative secreted protein</fullName>
    </submittedName>
</protein>
<accession>A0A6M2CMS9</accession>
<proteinExistence type="predicted"/>
<evidence type="ECO:0000313" key="2">
    <source>
        <dbReference type="EMBL" id="NOV34873.1"/>
    </source>
</evidence>